<evidence type="ECO:0008006" key="4">
    <source>
        <dbReference type="Google" id="ProtNLM"/>
    </source>
</evidence>
<feature type="region of interest" description="Disordered" evidence="1">
    <location>
        <begin position="215"/>
        <end position="254"/>
    </location>
</feature>
<dbReference type="InterPro" id="IPR029033">
    <property type="entry name" value="His_PPase_superfam"/>
</dbReference>
<accession>A0ABZ1XDN1</accession>
<gene>
    <name evidence="2" type="ORF">OG515_04665</name>
</gene>
<protein>
    <recommendedName>
        <fullName evidence="4">Histidine phosphatase family protein</fullName>
    </recommendedName>
</protein>
<dbReference type="PROSITE" id="PS51257">
    <property type="entry name" value="PROKAR_LIPOPROTEIN"/>
    <property type="match status" value="1"/>
</dbReference>
<dbReference type="Proteomes" id="UP001432060">
    <property type="component" value="Chromosome"/>
</dbReference>
<keyword evidence="3" id="KW-1185">Reference proteome</keyword>
<feature type="compositionally biased region" description="Polar residues" evidence="1">
    <location>
        <begin position="223"/>
        <end position="243"/>
    </location>
</feature>
<evidence type="ECO:0000256" key="1">
    <source>
        <dbReference type="SAM" id="MobiDB-lite"/>
    </source>
</evidence>
<dbReference type="EMBL" id="CP109019">
    <property type="protein sequence ID" value="WUT81544.1"/>
    <property type="molecule type" value="Genomic_DNA"/>
</dbReference>
<feature type="compositionally biased region" description="Basic and acidic residues" evidence="1">
    <location>
        <begin position="50"/>
        <end position="76"/>
    </location>
</feature>
<sequence length="254" mass="26435">MERGSGAARRTVLTGLALGVPLALSGCGAKDDAEASASASGADTTIMIIRHGEKPGGDERGRDESGQRDKKSLTERGWQRARALPGLFVAAPGRPAPPLPRPAGLFAAADTGPHAGAHRMRQTVAPLAEALHERVNVSIAEGRESALAAAALAAPAPVLICWEHSRIPDIVRALGAADSGAPRAWPERFDLVWVFTRRAGRWSFRAVAQGLLAGDGGAKTGSEPAQNSELANQRSSSSASPLVSTDPAERSRRP</sequence>
<name>A0ABZ1XDN1_9ACTN</name>
<reference evidence="2" key="1">
    <citation type="submission" date="2022-10" db="EMBL/GenBank/DDBJ databases">
        <title>The complete genomes of actinobacterial strains from the NBC collection.</title>
        <authorList>
            <person name="Joergensen T.S."/>
            <person name="Alvarez Arevalo M."/>
            <person name="Sterndorff E.B."/>
            <person name="Faurdal D."/>
            <person name="Vuksanovic O."/>
            <person name="Mourched A.-S."/>
            <person name="Charusanti P."/>
            <person name="Shaw S."/>
            <person name="Blin K."/>
            <person name="Weber T."/>
        </authorList>
    </citation>
    <scope>NUCLEOTIDE SEQUENCE</scope>
    <source>
        <strain evidence="2">NBC_00668</strain>
    </source>
</reference>
<organism evidence="2 3">
    <name type="scientific">Streptomyces melanogenes</name>
    <dbReference type="NCBI Taxonomy" id="67326"/>
    <lineage>
        <taxon>Bacteria</taxon>
        <taxon>Bacillati</taxon>
        <taxon>Actinomycetota</taxon>
        <taxon>Actinomycetes</taxon>
        <taxon>Kitasatosporales</taxon>
        <taxon>Streptomycetaceae</taxon>
        <taxon>Streptomyces</taxon>
    </lineage>
</organism>
<evidence type="ECO:0000313" key="2">
    <source>
        <dbReference type="EMBL" id="WUT81544.1"/>
    </source>
</evidence>
<evidence type="ECO:0000313" key="3">
    <source>
        <dbReference type="Proteomes" id="UP001432060"/>
    </source>
</evidence>
<proteinExistence type="predicted"/>
<feature type="region of interest" description="Disordered" evidence="1">
    <location>
        <begin position="37"/>
        <end position="76"/>
    </location>
</feature>
<dbReference type="Gene3D" id="3.40.50.1240">
    <property type="entry name" value="Phosphoglycerate mutase-like"/>
    <property type="match status" value="1"/>
</dbReference>
<dbReference type="RefSeq" id="WP_329395966.1">
    <property type="nucleotide sequence ID" value="NZ_CP109019.1"/>
</dbReference>